<reference evidence="3" key="1">
    <citation type="journal article" date="2019" name="Int. J. Syst. Evol. Microbiol.">
        <title>The Global Catalogue of Microorganisms (GCM) 10K type strain sequencing project: providing services to taxonomists for standard genome sequencing and annotation.</title>
        <authorList>
            <consortium name="The Broad Institute Genomics Platform"/>
            <consortium name="The Broad Institute Genome Sequencing Center for Infectious Disease"/>
            <person name="Wu L."/>
            <person name="Ma J."/>
        </authorList>
    </citation>
    <scope>NUCLEOTIDE SEQUENCE [LARGE SCALE GENOMIC DNA]</scope>
    <source>
        <strain evidence="3">CCUG 58760</strain>
    </source>
</reference>
<organism evidence="2 3">
    <name type="scientific">Azospirillum himalayense</name>
    <dbReference type="NCBI Taxonomy" id="654847"/>
    <lineage>
        <taxon>Bacteria</taxon>
        <taxon>Pseudomonadati</taxon>
        <taxon>Pseudomonadota</taxon>
        <taxon>Alphaproteobacteria</taxon>
        <taxon>Rhodospirillales</taxon>
        <taxon>Azospirillaceae</taxon>
        <taxon>Azospirillum</taxon>
    </lineage>
</organism>
<proteinExistence type="predicted"/>
<keyword evidence="1" id="KW-1133">Transmembrane helix</keyword>
<dbReference type="RefSeq" id="WP_376994416.1">
    <property type="nucleotide sequence ID" value="NZ_JBHSLC010000008.1"/>
</dbReference>
<keyword evidence="1" id="KW-0812">Transmembrane</keyword>
<comment type="caution">
    <text evidence="2">The sequence shown here is derived from an EMBL/GenBank/DDBJ whole genome shotgun (WGS) entry which is preliminary data.</text>
</comment>
<accession>A0ABW0G1T7</accession>
<dbReference type="Proteomes" id="UP001596166">
    <property type="component" value="Unassembled WGS sequence"/>
</dbReference>
<name>A0ABW0G1T7_9PROT</name>
<evidence type="ECO:0000313" key="3">
    <source>
        <dbReference type="Proteomes" id="UP001596166"/>
    </source>
</evidence>
<keyword evidence="1" id="KW-0472">Membrane</keyword>
<sequence length="93" mass="10012">MWLTFVGLVLALLAFALGILTRRDRESGVKESLRLSAFYITIALLFGGTIFHTHVFGKPDRLISLGVTLTLIAGGVIVSLVKTGSEGKRLPAE</sequence>
<feature type="transmembrane region" description="Helical" evidence="1">
    <location>
        <begin position="62"/>
        <end position="81"/>
    </location>
</feature>
<dbReference type="EMBL" id="JBHSLC010000008">
    <property type="protein sequence ID" value="MFC5354686.1"/>
    <property type="molecule type" value="Genomic_DNA"/>
</dbReference>
<gene>
    <name evidence="2" type="ORF">ACFPMG_06670</name>
</gene>
<evidence type="ECO:0000256" key="1">
    <source>
        <dbReference type="SAM" id="Phobius"/>
    </source>
</evidence>
<evidence type="ECO:0000313" key="2">
    <source>
        <dbReference type="EMBL" id="MFC5354686.1"/>
    </source>
</evidence>
<protein>
    <submittedName>
        <fullName evidence="2">Uncharacterized protein</fullName>
    </submittedName>
</protein>
<keyword evidence="3" id="KW-1185">Reference proteome</keyword>
<feature type="transmembrane region" description="Helical" evidence="1">
    <location>
        <begin position="37"/>
        <end position="55"/>
    </location>
</feature>